<evidence type="ECO:0000313" key="2">
    <source>
        <dbReference type="EMBL" id="MBP2478298.1"/>
    </source>
</evidence>
<accession>A0ABS5ANZ4</accession>
<dbReference type="Gene3D" id="3.30.70.120">
    <property type="match status" value="1"/>
</dbReference>
<comment type="caution">
    <text evidence="2">The sequence shown here is derived from an EMBL/GenBank/DDBJ whole genome shotgun (WGS) entry which is preliminary data.</text>
</comment>
<dbReference type="InterPro" id="IPR004323">
    <property type="entry name" value="Ion_tolerance_CutA"/>
</dbReference>
<dbReference type="PANTHER" id="PTHR23419:SF8">
    <property type="entry name" value="FI09726P"/>
    <property type="match status" value="1"/>
</dbReference>
<name>A0ABS5ANZ4_9PSEU</name>
<organism evidence="2 3">
    <name type="scientific">Crossiella equi</name>
    <dbReference type="NCBI Taxonomy" id="130796"/>
    <lineage>
        <taxon>Bacteria</taxon>
        <taxon>Bacillati</taxon>
        <taxon>Actinomycetota</taxon>
        <taxon>Actinomycetes</taxon>
        <taxon>Pseudonocardiales</taxon>
        <taxon>Pseudonocardiaceae</taxon>
        <taxon>Crossiella</taxon>
    </lineage>
</organism>
<dbReference type="InterPro" id="IPR015867">
    <property type="entry name" value="N-reg_PII/ATP_PRibTrfase_C"/>
</dbReference>
<dbReference type="SUPFAM" id="SSF54913">
    <property type="entry name" value="GlnB-like"/>
    <property type="match status" value="1"/>
</dbReference>
<comment type="similarity">
    <text evidence="1">Belongs to the CutA family.</text>
</comment>
<sequence length="100" mass="10946">MIVTTTTDSAEAAQRLAAGAVEARLAACVQISPVTSVYSWKGEIRTDAEYRLDCKTAPDRVDALVEHLRAHHTYDLPEVLVTSVVGGDKDYLGWLISETR</sequence>
<dbReference type="RefSeq" id="WP_086787490.1">
    <property type="nucleotide sequence ID" value="NZ_JAGIOO010000001.1"/>
</dbReference>
<dbReference type="Proteomes" id="UP001519363">
    <property type="component" value="Unassembled WGS sequence"/>
</dbReference>
<proteinExistence type="inferred from homology"/>
<evidence type="ECO:0000313" key="3">
    <source>
        <dbReference type="Proteomes" id="UP001519363"/>
    </source>
</evidence>
<dbReference type="Pfam" id="PF03091">
    <property type="entry name" value="CutA1"/>
    <property type="match status" value="1"/>
</dbReference>
<gene>
    <name evidence="2" type="ORF">JOF53_007170</name>
</gene>
<dbReference type="PANTHER" id="PTHR23419">
    <property type="entry name" value="DIVALENT CATION TOLERANCE CUTA-RELATED"/>
    <property type="match status" value="1"/>
</dbReference>
<reference evidence="2 3" key="1">
    <citation type="submission" date="2021-03" db="EMBL/GenBank/DDBJ databases">
        <title>Sequencing the genomes of 1000 actinobacteria strains.</title>
        <authorList>
            <person name="Klenk H.-P."/>
        </authorList>
    </citation>
    <scope>NUCLEOTIDE SEQUENCE [LARGE SCALE GENOMIC DNA]</scope>
    <source>
        <strain evidence="2 3">DSM 44580</strain>
    </source>
</reference>
<keyword evidence="3" id="KW-1185">Reference proteome</keyword>
<evidence type="ECO:0000256" key="1">
    <source>
        <dbReference type="ARBA" id="ARBA00010169"/>
    </source>
</evidence>
<dbReference type="EMBL" id="JAGIOO010000001">
    <property type="protein sequence ID" value="MBP2478298.1"/>
    <property type="molecule type" value="Genomic_DNA"/>
</dbReference>
<protein>
    <submittedName>
        <fullName evidence="2">Periplasmic divalent cation tolerance protein</fullName>
    </submittedName>
</protein>
<dbReference type="InterPro" id="IPR011322">
    <property type="entry name" value="N-reg_PII-like_a/b"/>
</dbReference>